<dbReference type="AlphaFoldDB" id="A0A812QQP8"/>
<dbReference type="Gene3D" id="1.10.510.10">
    <property type="entry name" value="Transferase(Phosphotransferase) domain 1"/>
    <property type="match status" value="1"/>
</dbReference>
<evidence type="ECO:0000256" key="3">
    <source>
        <dbReference type="ARBA" id="ARBA00022741"/>
    </source>
</evidence>
<dbReference type="Pfam" id="PF00069">
    <property type="entry name" value="Pkinase"/>
    <property type="match status" value="1"/>
</dbReference>
<dbReference type="InterPro" id="IPR011009">
    <property type="entry name" value="Kinase-like_dom_sf"/>
</dbReference>
<dbReference type="Proteomes" id="UP000601435">
    <property type="component" value="Unassembled WGS sequence"/>
</dbReference>
<dbReference type="OrthoDB" id="504170at2759"/>
<dbReference type="PROSITE" id="PS00108">
    <property type="entry name" value="PROTEIN_KINASE_ST"/>
    <property type="match status" value="1"/>
</dbReference>
<evidence type="ECO:0000313" key="7">
    <source>
        <dbReference type="EMBL" id="CAE7398778.1"/>
    </source>
</evidence>
<dbReference type="InterPro" id="IPR008271">
    <property type="entry name" value="Ser/Thr_kinase_AS"/>
</dbReference>
<dbReference type="EMBL" id="CAJNJA010017314">
    <property type="protein sequence ID" value="CAE7398778.1"/>
    <property type="molecule type" value="Genomic_DNA"/>
</dbReference>
<evidence type="ECO:0000256" key="2">
    <source>
        <dbReference type="ARBA" id="ARBA00022679"/>
    </source>
</evidence>
<dbReference type="InterPro" id="IPR000719">
    <property type="entry name" value="Prot_kinase_dom"/>
</dbReference>
<keyword evidence="8" id="KW-1185">Reference proteome</keyword>
<evidence type="ECO:0000259" key="6">
    <source>
        <dbReference type="PROSITE" id="PS50011"/>
    </source>
</evidence>
<dbReference type="PANTHER" id="PTHR24349">
    <property type="entry name" value="SERINE/THREONINE-PROTEIN KINASE"/>
    <property type="match status" value="1"/>
</dbReference>
<accession>A0A812QQP8</accession>
<organism evidence="7 8">
    <name type="scientific">Symbiodinium necroappetens</name>
    <dbReference type="NCBI Taxonomy" id="1628268"/>
    <lineage>
        <taxon>Eukaryota</taxon>
        <taxon>Sar</taxon>
        <taxon>Alveolata</taxon>
        <taxon>Dinophyceae</taxon>
        <taxon>Suessiales</taxon>
        <taxon>Symbiodiniaceae</taxon>
        <taxon>Symbiodinium</taxon>
    </lineage>
</organism>
<dbReference type="GO" id="GO:0005524">
    <property type="term" value="F:ATP binding"/>
    <property type="evidence" value="ECO:0007669"/>
    <property type="project" value="UniProtKB-KW"/>
</dbReference>
<sequence length="216" mass="24181">MDITVTDGSNAKVYSVHLRDAPHDGTRAAKVIDIAPSDQATNHRTRTLKGLLTEVDLWQHGGHHAGIVKLFEVFVGANYFAAIMEECGPSLLQRVHEIGRMKAADVARILKQMLQPICHLHDLQIVHRDIKPENFLFEHAVDRSRVKLCDFGMAAKVPMGGLLRGRFGTLPYMSPEMVSRSGHSFATDVWSFGASAYFLLFQEFVLLSRNVSWRLA</sequence>
<dbReference type="PROSITE" id="PS50011">
    <property type="entry name" value="PROTEIN_KINASE_DOM"/>
    <property type="match status" value="1"/>
</dbReference>
<dbReference type="SMART" id="SM00220">
    <property type="entry name" value="S_TKc"/>
    <property type="match status" value="1"/>
</dbReference>
<comment type="caution">
    <text evidence="7">The sequence shown here is derived from an EMBL/GenBank/DDBJ whole genome shotgun (WGS) entry which is preliminary data.</text>
</comment>
<evidence type="ECO:0000313" key="8">
    <source>
        <dbReference type="Proteomes" id="UP000601435"/>
    </source>
</evidence>
<evidence type="ECO:0000256" key="1">
    <source>
        <dbReference type="ARBA" id="ARBA00022527"/>
    </source>
</evidence>
<evidence type="ECO:0000256" key="4">
    <source>
        <dbReference type="ARBA" id="ARBA00022777"/>
    </source>
</evidence>
<feature type="domain" description="Protein kinase" evidence="6">
    <location>
        <begin position="1"/>
        <end position="216"/>
    </location>
</feature>
<evidence type="ECO:0000256" key="5">
    <source>
        <dbReference type="ARBA" id="ARBA00022840"/>
    </source>
</evidence>
<dbReference type="SUPFAM" id="SSF56112">
    <property type="entry name" value="Protein kinase-like (PK-like)"/>
    <property type="match status" value="1"/>
</dbReference>
<keyword evidence="3" id="KW-0547">Nucleotide-binding</keyword>
<name>A0A812QQP8_9DINO</name>
<keyword evidence="4" id="KW-0418">Kinase</keyword>
<keyword evidence="5" id="KW-0067">ATP-binding</keyword>
<dbReference type="GO" id="GO:0004674">
    <property type="term" value="F:protein serine/threonine kinase activity"/>
    <property type="evidence" value="ECO:0007669"/>
    <property type="project" value="UniProtKB-KW"/>
</dbReference>
<keyword evidence="2" id="KW-0808">Transferase</keyword>
<keyword evidence="1" id="KW-0723">Serine/threonine-protein kinase</keyword>
<reference evidence="7" key="1">
    <citation type="submission" date="2021-02" db="EMBL/GenBank/DDBJ databases">
        <authorList>
            <person name="Dougan E. K."/>
            <person name="Rhodes N."/>
            <person name="Thang M."/>
            <person name="Chan C."/>
        </authorList>
    </citation>
    <scope>NUCLEOTIDE SEQUENCE</scope>
</reference>
<gene>
    <name evidence="7" type="primary">CPK1</name>
    <name evidence="7" type="ORF">SNEC2469_LOCUS10898</name>
</gene>
<proteinExistence type="predicted"/>
<dbReference type="InterPro" id="IPR050205">
    <property type="entry name" value="CDPK_Ser/Thr_kinases"/>
</dbReference>
<protein>
    <submittedName>
        <fullName evidence="7">CPK1 protein</fullName>
    </submittedName>
</protein>